<accession>A0ABY5PH19</accession>
<evidence type="ECO:0000256" key="1">
    <source>
        <dbReference type="SAM" id="SignalP"/>
    </source>
</evidence>
<proteinExistence type="predicted"/>
<feature type="signal peptide" evidence="1">
    <location>
        <begin position="1"/>
        <end position="27"/>
    </location>
</feature>
<dbReference type="InterPro" id="IPR011047">
    <property type="entry name" value="Quinoprotein_ADH-like_sf"/>
</dbReference>
<organism evidence="2 3">
    <name type="scientific">Svornostia abyssi</name>
    <dbReference type="NCBI Taxonomy" id="2898438"/>
    <lineage>
        <taxon>Bacteria</taxon>
        <taxon>Bacillati</taxon>
        <taxon>Actinomycetota</taxon>
        <taxon>Thermoleophilia</taxon>
        <taxon>Solirubrobacterales</taxon>
        <taxon>Baekduiaceae</taxon>
        <taxon>Svornostia</taxon>
    </lineage>
</organism>
<reference evidence="3" key="1">
    <citation type="submission" date="2021-11" db="EMBL/GenBank/DDBJ databases">
        <title>Cultivation dependent microbiological survey of springs from the worlds oldest radium mine currently devoted to the extraction of radon-saturated water.</title>
        <authorList>
            <person name="Kapinusova G."/>
            <person name="Smrhova T."/>
            <person name="Strejcek M."/>
            <person name="Suman J."/>
            <person name="Jani K."/>
            <person name="Pajer P."/>
            <person name="Uhlik O."/>
        </authorList>
    </citation>
    <scope>NUCLEOTIDE SEQUENCE [LARGE SCALE GENOMIC DNA]</scope>
    <source>
        <strain evidence="3">J379</strain>
    </source>
</reference>
<name>A0ABY5PH19_9ACTN</name>
<sequence length="536" mass="56660">MRHFGGGWRAAAAAFVLIAAPTGVARAEAPAVSCVTPPAADGLEPPCNPYLADSPWAGSHRASYAQASSPLPAPEPGDPLRFRRTGGMVGIPLTPSFTGVYPDGGRSVWTSTVMAPDLRSVYKLDAQTGRIVARFGFPADRRPVTQGGISGAYQVVDRDNRLIVGRGRSIDVYGDAVPGDRLSKIRLLRTLQMPAGALCGSRDELVGITMLYDGRVAFATALGVVGTVPREPERMLPENVVSLSINGAACAKASPRDSALDQVSNSIAADEDGGIYVVTSKAMYRFDWDGTTLSQAWRSGYETGGAASGARLGAGSGSTPTVMGTRAADDKFVVITDGAKLMNLVLMWRGEIPADWQGLPGRDRRIACEIPVTFGNPNLTEAQNEQSVLVRGYGAFVPNNELANARQLAAAPGVTRNILAILSGNVPRLAPRGAERLDWDPKTRTCRSTWANRTVSLPNAIPTMSSHSGLIYAIGQRRGRWGLEGLDWATGASRLWAPSSTSWVSNSAYAATVVGPSGSIWTGTFFGVETFLPAGE</sequence>
<gene>
    <name evidence="2" type="ORF">LRS13_00105</name>
</gene>
<dbReference type="Proteomes" id="UP001058860">
    <property type="component" value="Chromosome"/>
</dbReference>
<keyword evidence="1" id="KW-0732">Signal</keyword>
<dbReference type="SUPFAM" id="SSF50998">
    <property type="entry name" value="Quinoprotein alcohol dehydrogenase-like"/>
    <property type="match status" value="1"/>
</dbReference>
<dbReference type="EMBL" id="CP088295">
    <property type="protein sequence ID" value="UUY03969.1"/>
    <property type="molecule type" value="Genomic_DNA"/>
</dbReference>
<dbReference type="RefSeq" id="WP_353864466.1">
    <property type="nucleotide sequence ID" value="NZ_CP088295.1"/>
</dbReference>
<evidence type="ECO:0000313" key="2">
    <source>
        <dbReference type="EMBL" id="UUY03969.1"/>
    </source>
</evidence>
<keyword evidence="3" id="KW-1185">Reference proteome</keyword>
<evidence type="ECO:0000313" key="3">
    <source>
        <dbReference type="Proteomes" id="UP001058860"/>
    </source>
</evidence>
<protein>
    <submittedName>
        <fullName evidence="2">Uncharacterized protein</fullName>
    </submittedName>
</protein>
<feature type="chain" id="PRO_5045583011" evidence="1">
    <location>
        <begin position="28"/>
        <end position="536"/>
    </location>
</feature>